<feature type="region of interest" description="Disordered" evidence="1">
    <location>
        <begin position="941"/>
        <end position="1021"/>
    </location>
</feature>
<gene>
    <name evidence="2" type="ORF">BG006_002108</name>
</gene>
<reference evidence="2" key="1">
    <citation type="journal article" date="2020" name="Fungal Divers.">
        <title>Resolving the Mortierellaceae phylogeny through synthesis of multi-gene phylogenetics and phylogenomics.</title>
        <authorList>
            <person name="Vandepol N."/>
            <person name="Liber J."/>
            <person name="Desiro A."/>
            <person name="Na H."/>
            <person name="Kennedy M."/>
            <person name="Barry K."/>
            <person name="Grigoriev I.V."/>
            <person name="Miller A.N."/>
            <person name="O'Donnell K."/>
            <person name="Stajich J.E."/>
            <person name="Bonito G."/>
        </authorList>
    </citation>
    <scope>NUCLEOTIDE SEQUENCE</scope>
    <source>
        <strain evidence="2">NVP1</strain>
    </source>
</reference>
<feature type="region of interest" description="Disordered" evidence="1">
    <location>
        <begin position="772"/>
        <end position="909"/>
    </location>
</feature>
<comment type="caution">
    <text evidence="2">The sequence shown here is derived from an EMBL/GenBank/DDBJ whole genome shotgun (WGS) entry which is preliminary data.</text>
</comment>
<feature type="compositionally biased region" description="Low complexity" evidence="1">
    <location>
        <begin position="247"/>
        <end position="258"/>
    </location>
</feature>
<feature type="compositionally biased region" description="Polar residues" evidence="1">
    <location>
        <begin position="202"/>
        <end position="215"/>
    </location>
</feature>
<dbReference type="EMBL" id="JAAAUY010001469">
    <property type="protein sequence ID" value="KAF9322720.1"/>
    <property type="molecule type" value="Genomic_DNA"/>
</dbReference>
<feature type="region of interest" description="Disordered" evidence="1">
    <location>
        <begin position="541"/>
        <end position="570"/>
    </location>
</feature>
<accession>A0A9P5SBS6</accession>
<evidence type="ECO:0000313" key="3">
    <source>
        <dbReference type="Proteomes" id="UP000696485"/>
    </source>
</evidence>
<evidence type="ECO:0000256" key="1">
    <source>
        <dbReference type="SAM" id="MobiDB-lite"/>
    </source>
</evidence>
<proteinExistence type="predicted"/>
<organism evidence="2 3">
    <name type="scientific">Podila minutissima</name>
    <dbReference type="NCBI Taxonomy" id="64525"/>
    <lineage>
        <taxon>Eukaryota</taxon>
        <taxon>Fungi</taxon>
        <taxon>Fungi incertae sedis</taxon>
        <taxon>Mucoromycota</taxon>
        <taxon>Mortierellomycotina</taxon>
        <taxon>Mortierellomycetes</taxon>
        <taxon>Mortierellales</taxon>
        <taxon>Mortierellaceae</taxon>
        <taxon>Podila</taxon>
    </lineage>
</organism>
<evidence type="ECO:0000313" key="2">
    <source>
        <dbReference type="EMBL" id="KAF9322720.1"/>
    </source>
</evidence>
<protein>
    <submittedName>
        <fullName evidence="2">Uncharacterized protein</fullName>
    </submittedName>
</protein>
<feature type="compositionally biased region" description="Polar residues" evidence="1">
    <location>
        <begin position="584"/>
        <end position="594"/>
    </location>
</feature>
<feature type="compositionally biased region" description="Basic residues" evidence="1">
    <location>
        <begin position="64"/>
        <end position="73"/>
    </location>
</feature>
<name>A0A9P5SBS6_9FUNG</name>
<feature type="compositionally biased region" description="Polar residues" evidence="1">
    <location>
        <begin position="815"/>
        <end position="825"/>
    </location>
</feature>
<feature type="compositionally biased region" description="Low complexity" evidence="1">
    <location>
        <begin position="997"/>
        <end position="1019"/>
    </location>
</feature>
<sequence length="1125" mass="121611">MFTPSQSSSHSPTLDSDCLLLPASSVFSIPLDYNALCSPSSSSTSLPSSHRARTHPTARLAKLSNKHHRRPSRRVLESTSSAIFGHWDIHIKSEPSSRAHAGISGSSSTRSGGGGGGGEGGGGGGGVRPGISTGASDNTLTRPTSSSLPPPTTTTNATSTSTTITPAPTISLKKGVPNAPLSSASPSTSTNNGKKKVPPASLLSSATTEGGNNSVHAPFSARATFMRALGKFKNKSKRTSAPPPEPMSTTTTTTTSTIPDRRSFILPPIHFGDESNSHAPSGMTPLKDIQDTKESVDESKEAAEAGANEAQESTEEPSPDTHTHTLQITSLDQDAEMAEPMSNLSLVEDHSKSNMGQSSLRVKFKNRVSHTLASIKSSSNLRDKAKAQDLAASLASASSTPISLTSYTSKTSEVSHKSEDQPSAGSKSRPKNFWTFPRIDSKNRPISLIDSKDDTMDMAKNKEVKNNQLIKTEELDSDHSIDFILPADYEDYTQFAEYPIKKRKKMEAAFAANGTFPSSYSNKRRPNSVRAADAMKRFLTVQKESQEQPKNKSKLKIQDGTETLSKSNGEHWRRSLLKSLHFGKSTNSSKSVPQADQRLSAVQESAMDESPVTRPTRSDTIQSIRSRSMATSTHPGLMATTVSRARGPGLRRETLEMAMRRRRQSSAARSNISDTDIPPLPRSSEFFGIDNYSATNITHTFTSFTLELADMYAQDVLSNSATPGLFNFKRRMTRMTISSHLEPDTDQSFRGFDSDGDAISGYTGDADVSMDEIYVPPRTPTSPRGASDSFSFGNRGEGPDNLKRRKLSSVDGDSDTVSELPTLTIRTRDLSRPGSFGSRSGLGSPNNNNNNNRVFMPRPVSGSSFETAEQEEHARSPRNQSSSSLTCKVSQSSSVPHSPKNPTRKPMSIDEIASWKPRQIAPHPMTSNQFQARPLVPALDTRKPAKNSTKGSGVSSSTTLVPSSRTPVSNILTQSGGFLMSPAPLDTIDESDSGLYQNQHNQHQHQRGQGSSSSMGSRFQHAKGISGVSTLSASSDYSAQTRFGDVAEFYPSDEFPPTTPVDMKGMDLEALLAKAEREHQLGWEDLMAQKKTSQQQQQQQQQCQSVKKAFQPLNQQPLSVLKNSS</sequence>
<feature type="compositionally biased region" description="Low complexity" evidence="1">
    <location>
        <begin position="129"/>
        <end position="192"/>
    </location>
</feature>
<feature type="non-terminal residue" evidence="2">
    <location>
        <position position="1125"/>
    </location>
</feature>
<feature type="compositionally biased region" description="Polar residues" evidence="1">
    <location>
        <begin position="613"/>
        <end position="631"/>
    </location>
</feature>
<feature type="compositionally biased region" description="Basic and acidic residues" evidence="1">
    <location>
        <begin position="288"/>
        <end position="303"/>
    </location>
</feature>
<feature type="compositionally biased region" description="Low complexity" evidence="1">
    <location>
        <begin position="948"/>
        <end position="969"/>
    </location>
</feature>
<keyword evidence="3" id="KW-1185">Reference proteome</keyword>
<dbReference type="AlphaFoldDB" id="A0A9P5SBS6"/>
<dbReference type="Proteomes" id="UP000696485">
    <property type="component" value="Unassembled WGS sequence"/>
</dbReference>
<feature type="compositionally biased region" description="Polar residues" evidence="1">
    <location>
        <begin position="877"/>
        <end position="896"/>
    </location>
</feature>
<feature type="region of interest" description="Disordered" evidence="1">
    <location>
        <begin position="95"/>
        <end position="215"/>
    </location>
</feature>
<feature type="compositionally biased region" description="Gly residues" evidence="1">
    <location>
        <begin position="111"/>
        <end position="128"/>
    </location>
</feature>
<feature type="compositionally biased region" description="Polar residues" evidence="1">
    <location>
        <begin position="781"/>
        <end position="792"/>
    </location>
</feature>
<feature type="region of interest" description="Disordered" evidence="1">
    <location>
        <begin position="404"/>
        <end position="438"/>
    </location>
</feature>
<feature type="region of interest" description="Disordered" evidence="1">
    <location>
        <begin position="233"/>
        <end position="259"/>
    </location>
</feature>
<feature type="compositionally biased region" description="Low complexity" evidence="1">
    <location>
        <begin position="40"/>
        <end position="49"/>
    </location>
</feature>
<feature type="region of interest" description="Disordered" evidence="1">
    <location>
        <begin position="583"/>
        <end position="631"/>
    </location>
</feature>
<feature type="region of interest" description="Disordered" evidence="1">
    <location>
        <begin position="40"/>
        <end position="77"/>
    </location>
</feature>
<feature type="region of interest" description="Disordered" evidence="1">
    <location>
        <begin position="271"/>
        <end position="324"/>
    </location>
</feature>